<evidence type="ECO:0000256" key="1">
    <source>
        <dbReference type="ARBA" id="ARBA00022723"/>
    </source>
</evidence>
<dbReference type="PANTHER" id="PTHR47990">
    <property type="entry name" value="2-OXOGLUTARATE (2OG) AND FE(II)-DEPENDENT OXYGENASE SUPERFAMILY PROTEIN-RELATED"/>
    <property type="match status" value="1"/>
</dbReference>
<sequence length="360" mass="40906">YAFCPRNLTIHDSIKNRNAFNCRVCCGEAIMPSSLQSPIEIPVNELDLPLIDISEFPLEFRDHLQYHPEVTKLRDACREWGFFRLVNHGIPVDLLQKVQTVAKELLSMPTEDKDRATDSYPAESYVRTPAVPPSYETFCFLDLPNSDSVQKISARICPNKETQFSGIETVGKYSSSATDLASKIMKVILATLNLDVETFYRSDFENCKAHLRINGYSSDGKSIGEEALFSHADRGCLTILLGDEKEGLEIRSKEGKWFSVKTVSDTLVVNVGDSLKAWSNGRYRSSHHRVVCKGWTDRMSIALFYAFPNDKKIWAPAELVDEEINPRRYKSFTFSDFTHEIRHNTEVKDKLTALERFAGI</sequence>
<evidence type="ECO:0000313" key="5">
    <source>
        <dbReference type="EMBL" id="KAH9292229.1"/>
    </source>
</evidence>
<dbReference type="GO" id="GO:0016491">
    <property type="term" value="F:oxidoreductase activity"/>
    <property type="evidence" value="ECO:0007669"/>
    <property type="project" value="UniProtKB-KW"/>
</dbReference>
<comment type="similarity">
    <text evidence="3">Belongs to the iron/ascorbate-dependent oxidoreductase family.</text>
</comment>
<dbReference type="InterPro" id="IPR026992">
    <property type="entry name" value="DIOX_N"/>
</dbReference>
<protein>
    <recommendedName>
        <fullName evidence="4">Fe2OG dioxygenase domain-containing protein</fullName>
    </recommendedName>
</protein>
<name>A0AA38C7C8_TAXCH</name>
<gene>
    <name evidence="5" type="ORF">KI387_042584</name>
</gene>
<dbReference type="Pfam" id="PF14226">
    <property type="entry name" value="DIOX_N"/>
    <property type="match status" value="1"/>
</dbReference>
<dbReference type="InterPro" id="IPR027443">
    <property type="entry name" value="IPNS-like_sf"/>
</dbReference>
<feature type="non-terminal residue" evidence="5">
    <location>
        <position position="360"/>
    </location>
</feature>
<dbReference type="PROSITE" id="PS51471">
    <property type="entry name" value="FE2OG_OXY"/>
    <property type="match status" value="1"/>
</dbReference>
<comment type="caution">
    <text evidence="5">The sequence shown here is derived from an EMBL/GenBank/DDBJ whole genome shotgun (WGS) entry which is preliminary data.</text>
</comment>
<dbReference type="InterPro" id="IPR050231">
    <property type="entry name" value="Iron_ascorbate_oxido_reductase"/>
</dbReference>
<feature type="domain" description="Fe2OG dioxygenase" evidence="4">
    <location>
        <begin position="207"/>
        <end position="307"/>
    </location>
</feature>
<accession>A0AA38C7C8</accession>
<proteinExistence type="inferred from homology"/>
<dbReference type="OMA" id="ISARICP"/>
<dbReference type="InterPro" id="IPR044861">
    <property type="entry name" value="IPNS-like_FE2OG_OXY"/>
</dbReference>
<keyword evidence="1 3" id="KW-0479">Metal-binding</keyword>
<organism evidence="5 6">
    <name type="scientific">Taxus chinensis</name>
    <name type="common">Chinese yew</name>
    <name type="synonym">Taxus wallichiana var. chinensis</name>
    <dbReference type="NCBI Taxonomy" id="29808"/>
    <lineage>
        <taxon>Eukaryota</taxon>
        <taxon>Viridiplantae</taxon>
        <taxon>Streptophyta</taxon>
        <taxon>Embryophyta</taxon>
        <taxon>Tracheophyta</taxon>
        <taxon>Spermatophyta</taxon>
        <taxon>Pinopsida</taxon>
        <taxon>Pinidae</taxon>
        <taxon>Conifers II</taxon>
        <taxon>Cupressales</taxon>
        <taxon>Taxaceae</taxon>
        <taxon>Taxus</taxon>
    </lineage>
</organism>
<dbReference type="InterPro" id="IPR005123">
    <property type="entry name" value="Oxoglu/Fe-dep_dioxygenase_dom"/>
</dbReference>
<keyword evidence="3" id="KW-0560">Oxidoreductase</keyword>
<dbReference type="Proteomes" id="UP000824469">
    <property type="component" value="Unassembled WGS sequence"/>
</dbReference>
<keyword evidence="2 3" id="KW-0408">Iron</keyword>
<dbReference type="Pfam" id="PF03171">
    <property type="entry name" value="2OG-FeII_Oxy"/>
    <property type="match status" value="1"/>
</dbReference>
<reference evidence="5 6" key="1">
    <citation type="journal article" date="2021" name="Nat. Plants">
        <title>The Taxus genome provides insights into paclitaxel biosynthesis.</title>
        <authorList>
            <person name="Xiong X."/>
            <person name="Gou J."/>
            <person name="Liao Q."/>
            <person name="Li Y."/>
            <person name="Zhou Q."/>
            <person name="Bi G."/>
            <person name="Li C."/>
            <person name="Du R."/>
            <person name="Wang X."/>
            <person name="Sun T."/>
            <person name="Guo L."/>
            <person name="Liang H."/>
            <person name="Lu P."/>
            <person name="Wu Y."/>
            <person name="Zhang Z."/>
            <person name="Ro D.K."/>
            <person name="Shang Y."/>
            <person name="Huang S."/>
            <person name="Yan J."/>
        </authorList>
    </citation>
    <scope>NUCLEOTIDE SEQUENCE [LARGE SCALE GENOMIC DNA]</scope>
    <source>
        <strain evidence="5">Ta-2019</strain>
    </source>
</reference>
<evidence type="ECO:0000256" key="3">
    <source>
        <dbReference type="RuleBase" id="RU003682"/>
    </source>
</evidence>
<dbReference type="Gene3D" id="2.60.120.330">
    <property type="entry name" value="B-lactam Antibiotic, Isopenicillin N Synthase, Chain"/>
    <property type="match status" value="1"/>
</dbReference>
<evidence type="ECO:0000259" key="4">
    <source>
        <dbReference type="PROSITE" id="PS51471"/>
    </source>
</evidence>
<dbReference type="SUPFAM" id="SSF51197">
    <property type="entry name" value="Clavaminate synthase-like"/>
    <property type="match status" value="1"/>
</dbReference>
<evidence type="ECO:0000313" key="6">
    <source>
        <dbReference type="Proteomes" id="UP000824469"/>
    </source>
</evidence>
<evidence type="ECO:0000256" key="2">
    <source>
        <dbReference type="ARBA" id="ARBA00023004"/>
    </source>
</evidence>
<dbReference type="GO" id="GO:0046872">
    <property type="term" value="F:metal ion binding"/>
    <property type="evidence" value="ECO:0007669"/>
    <property type="project" value="UniProtKB-KW"/>
</dbReference>
<dbReference type="EMBL" id="JAHRHJ020003220">
    <property type="protein sequence ID" value="KAH9292229.1"/>
    <property type="molecule type" value="Genomic_DNA"/>
</dbReference>
<keyword evidence="6" id="KW-1185">Reference proteome</keyword>
<dbReference type="AlphaFoldDB" id="A0AA38C7C8"/>